<dbReference type="InterPro" id="IPR056792">
    <property type="entry name" value="PRC_RimM"/>
</dbReference>
<evidence type="ECO:0000256" key="2">
    <source>
        <dbReference type="ARBA" id="ARBA00022517"/>
    </source>
</evidence>
<dbReference type="InterPro" id="IPR011961">
    <property type="entry name" value="RimM"/>
</dbReference>
<reference evidence="9 11" key="3">
    <citation type="submission" date="2020-11" db="EMBL/GenBank/DDBJ databases">
        <title>Closed and high quality bacterial genomes of the OMM12 community.</title>
        <authorList>
            <person name="Marbouty M."/>
            <person name="Lamy-Besnier Q."/>
            <person name="Debarbieux L."/>
            <person name="Koszul R."/>
        </authorList>
    </citation>
    <scope>NUCLEOTIDE SEQUENCE [LARGE SCALE GENOMIC DNA]</scope>
    <source>
        <strain evidence="9 11">KB18</strain>
    </source>
</reference>
<evidence type="ECO:0000313" key="10">
    <source>
        <dbReference type="Proteomes" id="UP000196710"/>
    </source>
</evidence>
<dbReference type="GO" id="GO:0005737">
    <property type="term" value="C:cytoplasm"/>
    <property type="evidence" value="ECO:0007669"/>
    <property type="project" value="UniProtKB-SubCell"/>
</dbReference>
<reference evidence="8" key="1">
    <citation type="journal article" date="2017" name="Genome Announc.">
        <title>High-Quality Whole-Genome Sequences of the Oligo-Mouse-Microbiota Bacterial Community.</title>
        <authorList>
            <person name="Garzetti D."/>
            <person name="Brugiroux S."/>
            <person name="Bunk B."/>
            <person name="Pukall R."/>
            <person name="McCoy K.D."/>
            <person name="Macpherson A.J."/>
            <person name="Stecher B."/>
        </authorList>
    </citation>
    <scope>NUCLEOTIDE SEQUENCE</scope>
    <source>
        <strain evidence="8">KB18</strain>
    </source>
</reference>
<keyword evidence="2 5" id="KW-0690">Ribosome biogenesis</keyword>
<evidence type="ECO:0000256" key="1">
    <source>
        <dbReference type="ARBA" id="ARBA00022490"/>
    </source>
</evidence>
<evidence type="ECO:0000259" key="7">
    <source>
        <dbReference type="Pfam" id="PF24986"/>
    </source>
</evidence>
<evidence type="ECO:0000313" key="11">
    <source>
        <dbReference type="Proteomes" id="UP000596035"/>
    </source>
</evidence>
<comment type="subcellular location">
    <subcellularLocation>
        <location evidence="5">Cytoplasm</location>
    </subcellularLocation>
</comment>
<dbReference type="PANTHER" id="PTHR33692:SF1">
    <property type="entry name" value="RIBOSOME MATURATION FACTOR RIMM"/>
    <property type="match status" value="1"/>
</dbReference>
<dbReference type="GO" id="GO:0006364">
    <property type="term" value="P:rRNA processing"/>
    <property type="evidence" value="ECO:0007669"/>
    <property type="project" value="UniProtKB-UniRule"/>
</dbReference>
<keyword evidence="4 5" id="KW-0143">Chaperone</keyword>
<evidence type="ECO:0000256" key="4">
    <source>
        <dbReference type="ARBA" id="ARBA00023186"/>
    </source>
</evidence>
<dbReference type="GO" id="GO:0042274">
    <property type="term" value="P:ribosomal small subunit biogenesis"/>
    <property type="evidence" value="ECO:0007669"/>
    <property type="project" value="UniProtKB-UniRule"/>
</dbReference>
<dbReference type="GO" id="GO:0043022">
    <property type="term" value="F:ribosome binding"/>
    <property type="evidence" value="ECO:0007669"/>
    <property type="project" value="InterPro"/>
</dbReference>
<dbReference type="KEGG" id="amur:ADH66_13850"/>
<organism evidence="9 11">
    <name type="scientific">Acutalibacter muris</name>
    <dbReference type="NCBI Taxonomy" id="1796620"/>
    <lineage>
        <taxon>Bacteria</taxon>
        <taxon>Bacillati</taxon>
        <taxon>Bacillota</taxon>
        <taxon>Clostridia</taxon>
        <taxon>Eubacteriales</taxon>
        <taxon>Acutalibacteraceae</taxon>
        <taxon>Acutalibacter</taxon>
    </lineage>
</organism>
<dbReference type="EMBL" id="CP021422">
    <property type="protein sequence ID" value="ASB41645.1"/>
    <property type="molecule type" value="Genomic_DNA"/>
</dbReference>
<dbReference type="SUPFAM" id="SSF50447">
    <property type="entry name" value="Translation proteins"/>
    <property type="match status" value="1"/>
</dbReference>
<dbReference type="Pfam" id="PF01782">
    <property type="entry name" value="RimM"/>
    <property type="match status" value="1"/>
</dbReference>
<evidence type="ECO:0000259" key="6">
    <source>
        <dbReference type="Pfam" id="PF01782"/>
    </source>
</evidence>
<dbReference type="Proteomes" id="UP000596035">
    <property type="component" value="Chromosome"/>
</dbReference>
<dbReference type="Gene3D" id="2.40.30.60">
    <property type="entry name" value="RimM"/>
    <property type="match status" value="1"/>
</dbReference>
<feature type="domain" description="RimM N-terminal" evidence="6">
    <location>
        <begin position="7"/>
        <end position="87"/>
    </location>
</feature>
<comment type="similarity">
    <text evidence="5">Belongs to the RimM family.</text>
</comment>
<accession>A0A1Z2XTB5</accession>
<feature type="domain" description="Ribosome maturation factor RimM PRC barrel" evidence="7">
    <location>
        <begin position="98"/>
        <end position="161"/>
    </location>
</feature>
<dbReference type="Gene3D" id="2.30.30.240">
    <property type="entry name" value="PRC-barrel domain"/>
    <property type="match status" value="1"/>
</dbReference>
<reference evidence="10" key="2">
    <citation type="submission" date="2017-05" db="EMBL/GenBank/DDBJ databases">
        <title>Improved OligoMM genomes.</title>
        <authorList>
            <person name="Garzetti D."/>
        </authorList>
    </citation>
    <scope>NUCLEOTIDE SEQUENCE [LARGE SCALE GENOMIC DNA]</scope>
    <source>
        <strain evidence="10">KB18</strain>
    </source>
</reference>
<dbReference type="EMBL" id="CP065321">
    <property type="protein sequence ID" value="QQR30906.1"/>
    <property type="molecule type" value="Genomic_DNA"/>
</dbReference>
<dbReference type="InterPro" id="IPR009000">
    <property type="entry name" value="Transl_B-barrel_sf"/>
</dbReference>
<dbReference type="HAMAP" id="MF_00014">
    <property type="entry name" value="Ribosome_mat_RimM"/>
    <property type="match status" value="1"/>
</dbReference>
<dbReference type="Proteomes" id="UP000196710">
    <property type="component" value="Chromosome"/>
</dbReference>
<dbReference type="InterPro" id="IPR011033">
    <property type="entry name" value="PRC_barrel-like_sf"/>
</dbReference>
<dbReference type="InterPro" id="IPR002676">
    <property type="entry name" value="RimM_N"/>
</dbReference>
<dbReference type="InterPro" id="IPR036976">
    <property type="entry name" value="RimM_N_sf"/>
</dbReference>
<evidence type="ECO:0000256" key="3">
    <source>
        <dbReference type="ARBA" id="ARBA00022552"/>
    </source>
</evidence>
<dbReference type="RefSeq" id="WP_066539526.1">
    <property type="nucleotide sequence ID" value="NZ_CAJTCQ010000005.1"/>
</dbReference>
<keyword evidence="10" id="KW-1185">Reference proteome</keyword>
<keyword evidence="3 5" id="KW-0698">rRNA processing</keyword>
<evidence type="ECO:0000313" key="8">
    <source>
        <dbReference type="EMBL" id="ASB41645.1"/>
    </source>
</evidence>
<evidence type="ECO:0000313" key="9">
    <source>
        <dbReference type="EMBL" id="QQR30906.1"/>
    </source>
</evidence>
<dbReference type="Pfam" id="PF24986">
    <property type="entry name" value="PRC_RimM"/>
    <property type="match status" value="1"/>
</dbReference>
<dbReference type="AlphaFoldDB" id="A0A1Z2XTB5"/>
<dbReference type="PANTHER" id="PTHR33692">
    <property type="entry name" value="RIBOSOME MATURATION FACTOR RIMM"/>
    <property type="match status" value="1"/>
</dbReference>
<dbReference type="NCBIfam" id="TIGR02273">
    <property type="entry name" value="16S_RimM"/>
    <property type="match status" value="1"/>
</dbReference>
<comment type="function">
    <text evidence="5">An accessory protein needed during the final step in the assembly of 30S ribosomal subunit, possibly for assembly of the head region. Essential for efficient processing of 16S rRNA. May be needed both before and after RbfA during the maturation of 16S rRNA. It has affinity for free ribosomal 30S subunits but not for 70S ribosomes.</text>
</comment>
<gene>
    <name evidence="5 9" type="primary">rimM</name>
    <name evidence="8" type="ORF">ADH66_13850</name>
    <name evidence="9" type="ORF">I5Q82_04195</name>
</gene>
<protein>
    <recommendedName>
        <fullName evidence="5">Ribosome maturation factor RimM</fullName>
    </recommendedName>
</protein>
<keyword evidence="1 5" id="KW-0963">Cytoplasm</keyword>
<dbReference type="SUPFAM" id="SSF50346">
    <property type="entry name" value="PRC-barrel domain"/>
    <property type="match status" value="1"/>
</dbReference>
<dbReference type="GO" id="GO:0005840">
    <property type="term" value="C:ribosome"/>
    <property type="evidence" value="ECO:0007669"/>
    <property type="project" value="InterPro"/>
</dbReference>
<name>A0A1Z2XTB5_9FIRM</name>
<comment type="domain">
    <text evidence="5">The PRC barrel domain binds ribosomal protein uS19.</text>
</comment>
<evidence type="ECO:0000256" key="5">
    <source>
        <dbReference type="HAMAP-Rule" id="MF_00014"/>
    </source>
</evidence>
<sequence>MKQYLEAGKIVRTHGVKGELVMETWADSPEFVAGVKELYFDESGQRPIGLISSRPHKGRLLLTLEGVGTVEQGDRLRGRVLYLNRDDVKLPEGRFFLEDLIGLCAIDGDTGREYGVIAQIIPAPANNVYRIRDGEGRDYLFPAVEHMIKRTDIEGGVIELLPIPGIFDGEGEEA</sequence>
<comment type="subunit">
    <text evidence="5">Binds ribosomal protein uS19.</text>
</comment>
<proteinExistence type="inferred from homology"/>